<proteinExistence type="predicted"/>
<keyword evidence="1" id="KW-0805">Transcription regulation</keyword>
<dbReference type="FunFam" id="1.10.10.60:FF:000007">
    <property type="entry name" value="Two-component response regulator"/>
    <property type="match status" value="1"/>
</dbReference>
<evidence type="ECO:0000256" key="4">
    <source>
        <dbReference type="SAM" id="MobiDB-lite"/>
    </source>
</evidence>
<comment type="caution">
    <text evidence="6">The sequence shown here is derived from an EMBL/GenBank/DDBJ whole genome shotgun (WGS) entry which is preliminary data.</text>
</comment>
<dbReference type="NCBIfam" id="TIGR01557">
    <property type="entry name" value="myb_SHAQKYF"/>
    <property type="match status" value="1"/>
</dbReference>
<evidence type="ECO:0000256" key="2">
    <source>
        <dbReference type="ARBA" id="ARBA00023163"/>
    </source>
</evidence>
<evidence type="ECO:0000313" key="8">
    <source>
        <dbReference type="Proteomes" id="UP000717585"/>
    </source>
</evidence>
<feature type="domain" description="HTH myb-type" evidence="5">
    <location>
        <begin position="21"/>
        <end position="80"/>
    </location>
</feature>
<dbReference type="SUPFAM" id="SSF46689">
    <property type="entry name" value="Homeodomain-like"/>
    <property type="match status" value="1"/>
</dbReference>
<evidence type="ECO:0000256" key="1">
    <source>
        <dbReference type="ARBA" id="ARBA00023015"/>
    </source>
</evidence>
<evidence type="ECO:0000313" key="7">
    <source>
        <dbReference type="EMBL" id="KAG9394462.1"/>
    </source>
</evidence>
<evidence type="ECO:0000256" key="3">
    <source>
        <dbReference type="ARBA" id="ARBA00023242"/>
    </source>
</evidence>
<dbReference type="InterPro" id="IPR017930">
    <property type="entry name" value="Myb_dom"/>
</dbReference>
<dbReference type="Gene3D" id="1.10.10.60">
    <property type="entry name" value="Homeodomain-like"/>
    <property type="match status" value="1"/>
</dbReference>
<keyword evidence="3" id="KW-0539">Nucleus</keyword>
<dbReference type="PROSITE" id="PS51294">
    <property type="entry name" value="HTH_MYB"/>
    <property type="match status" value="1"/>
</dbReference>
<dbReference type="OrthoDB" id="1113892at2759"/>
<feature type="region of interest" description="Disordered" evidence="4">
    <location>
        <begin position="1"/>
        <end position="23"/>
    </location>
</feature>
<dbReference type="EMBL" id="JAHDYR010000015">
    <property type="protein sequence ID" value="KAG9394462.1"/>
    <property type="molecule type" value="Genomic_DNA"/>
</dbReference>
<gene>
    <name evidence="6" type="ORF">J8273_4123</name>
    <name evidence="7" type="ORF">J8273_4127</name>
</gene>
<dbReference type="Proteomes" id="UP000717585">
    <property type="component" value="Unassembled WGS sequence"/>
</dbReference>
<reference evidence="6" key="1">
    <citation type="submission" date="2021-05" db="EMBL/GenBank/DDBJ databases">
        <title>A free-living protist that lacks canonical eukaryotic 1 DNA replication and segregation systems.</title>
        <authorList>
            <person name="Salas-Leiva D.E."/>
            <person name="Tromer E.C."/>
            <person name="Curtis B.A."/>
            <person name="Jerlstrom-Hultqvist J."/>
            <person name="Kolisko M."/>
            <person name="Yi Z."/>
            <person name="Salas-Leiva J.S."/>
            <person name="Gallot-Lavallee L."/>
            <person name="Kops G.J.P.L."/>
            <person name="Archibald J.M."/>
            <person name="Simpson A.G.B."/>
            <person name="Roger A.J."/>
        </authorList>
    </citation>
    <scope>NUCLEOTIDE SEQUENCE</scope>
    <source>
        <strain evidence="6">BICM</strain>
    </source>
</reference>
<organism evidence="6 8">
    <name type="scientific">Carpediemonas membranifera</name>
    <dbReference type="NCBI Taxonomy" id="201153"/>
    <lineage>
        <taxon>Eukaryota</taxon>
        <taxon>Metamonada</taxon>
        <taxon>Carpediemonas-like organisms</taxon>
        <taxon>Carpediemonas</taxon>
    </lineage>
</organism>
<dbReference type="InterPro" id="IPR006447">
    <property type="entry name" value="Myb_dom_plants"/>
</dbReference>
<evidence type="ECO:0000259" key="5">
    <source>
        <dbReference type="PROSITE" id="PS51294"/>
    </source>
</evidence>
<dbReference type="PANTHER" id="PTHR31442:SF29">
    <property type="entry name" value="HOMEODOMAIN-LIKE SUPERFAMILY PROTEIN"/>
    <property type="match status" value="1"/>
</dbReference>
<accession>A0A8J6B2Q2</accession>
<keyword evidence="6" id="KW-0238">DNA-binding</keyword>
<protein>
    <submittedName>
        <fullName evidence="6">Myb-like DNA-binding domain</fullName>
    </submittedName>
    <submittedName>
        <fullName evidence="7">Transcription factor</fullName>
    </submittedName>
</protein>
<dbReference type="GO" id="GO:0003677">
    <property type="term" value="F:DNA binding"/>
    <property type="evidence" value="ECO:0007669"/>
    <property type="project" value="UniProtKB-KW"/>
</dbReference>
<keyword evidence="8" id="KW-1185">Reference proteome</keyword>
<dbReference type="AlphaFoldDB" id="A0A8J6B2Q2"/>
<dbReference type="InterPro" id="IPR044841">
    <property type="entry name" value="LUX/BOA-like"/>
</dbReference>
<name>A0A8J6B2Q2_9EUKA</name>
<evidence type="ECO:0000313" key="6">
    <source>
        <dbReference type="EMBL" id="KAG9394458.1"/>
    </source>
</evidence>
<sequence length="175" mass="19833">MIAKTAFPNTPLAMSPIAKPKGRKQRVTWTEELHKKFEDIVMDVGIRSAQPRYILTLMDTDGLSRENVASHLQKFRHKIMRIHGLASIDDLSDEHGMRIDEIRERLPTPPPRRRRRRRVEPSLAALTQVAFSEFTPTTQSDASPPATFAAPTGRHVVPIIGDPDRHHSLPAFLLH</sequence>
<dbReference type="PANTHER" id="PTHR31442">
    <property type="entry name" value="HOMEODOMAIN-LIKE SUPERFAMILY PROTEIN-RELATED"/>
    <property type="match status" value="1"/>
</dbReference>
<dbReference type="EMBL" id="JAHDYR010000015">
    <property type="protein sequence ID" value="KAG9394458.1"/>
    <property type="molecule type" value="Genomic_DNA"/>
</dbReference>
<keyword evidence="2" id="KW-0804">Transcription</keyword>
<dbReference type="GO" id="GO:0003700">
    <property type="term" value="F:DNA-binding transcription factor activity"/>
    <property type="evidence" value="ECO:0007669"/>
    <property type="project" value="InterPro"/>
</dbReference>
<dbReference type="InterPro" id="IPR009057">
    <property type="entry name" value="Homeodomain-like_sf"/>
</dbReference>